<dbReference type="Proteomes" id="UP000292781">
    <property type="component" value="Unassembled WGS sequence"/>
</dbReference>
<keyword evidence="1" id="KW-0456">Lyase</keyword>
<comment type="caution">
    <text evidence="3">The sequence shown here is derived from an EMBL/GenBank/DDBJ whole genome shotgun (WGS) entry which is preliminary data.</text>
</comment>
<evidence type="ECO:0000259" key="2">
    <source>
        <dbReference type="Pfam" id="PF01557"/>
    </source>
</evidence>
<dbReference type="Pfam" id="PF01557">
    <property type="entry name" value="FAA_hydrolase"/>
    <property type="match status" value="1"/>
</dbReference>
<dbReference type="InterPro" id="IPR011234">
    <property type="entry name" value="Fumarylacetoacetase-like_C"/>
</dbReference>
<dbReference type="OrthoDB" id="9792137at2"/>
<name>A0A4Q9VL87_9HYPH</name>
<gene>
    <name evidence="3" type="ORF">EYW49_14905</name>
</gene>
<dbReference type="GO" id="GO:0005737">
    <property type="term" value="C:cytoplasm"/>
    <property type="evidence" value="ECO:0007669"/>
    <property type="project" value="TreeGrafter"/>
</dbReference>
<organism evidence="3 4">
    <name type="scientific">Siculibacillus lacustris</name>
    <dbReference type="NCBI Taxonomy" id="1549641"/>
    <lineage>
        <taxon>Bacteria</taxon>
        <taxon>Pseudomonadati</taxon>
        <taxon>Pseudomonadota</taxon>
        <taxon>Alphaproteobacteria</taxon>
        <taxon>Hyphomicrobiales</taxon>
        <taxon>Ancalomicrobiaceae</taxon>
        <taxon>Siculibacillus</taxon>
    </lineage>
</organism>
<dbReference type="AlphaFoldDB" id="A0A4Q9VL87"/>
<keyword evidence="4" id="KW-1185">Reference proteome</keyword>
<evidence type="ECO:0000256" key="1">
    <source>
        <dbReference type="ARBA" id="ARBA00023239"/>
    </source>
</evidence>
<dbReference type="EMBL" id="SJFN01000022">
    <property type="protein sequence ID" value="TBW36133.1"/>
    <property type="molecule type" value="Genomic_DNA"/>
</dbReference>
<sequence length="260" mass="27108">MTDSPSVSCDRAAAVAALLEARTAGLRLAALPEGARPRDVADAEAIEDEVARRLGPVVAWKVGAPSPTARPMRSPILASTLHVEVDELPRDAFFVAGIEAEIVFRFARDLPVRDAPWTRDEVVAAIGSVHPAFEICDTRFEAFGSQDSLSHLADQGSHGALIVGAAAPVDAARIARGFADQPITLDIDGRRVADVVGGNSAGDPLRLLMWMADEGARSFGGLKAGDTVTTGSCTGTLFIEAGAVAIATYPGLGTITLRLV</sequence>
<dbReference type="InterPro" id="IPR036663">
    <property type="entry name" value="Fumarylacetoacetase_C_sf"/>
</dbReference>
<reference evidence="3 4" key="1">
    <citation type="submission" date="2019-02" db="EMBL/GenBank/DDBJ databases">
        <title>Siculibacillus lacustris gen. nov., sp. nov., a new rosette-forming bacterium isolated from a freshwater crater lake (Lake St. Ana, Romania).</title>
        <authorList>
            <person name="Felfoldi T."/>
            <person name="Marton Z."/>
            <person name="Szabo A."/>
            <person name="Mentes A."/>
            <person name="Boka K."/>
            <person name="Marialigeti K."/>
            <person name="Mathe I."/>
            <person name="Koncz M."/>
            <person name="Schumann P."/>
            <person name="Toth E."/>
        </authorList>
    </citation>
    <scope>NUCLEOTIDE SEQUENCE [LARGE SCALE GENOMIC DNA]</scope>
    <source>
        <strain evidence="3 4">SA-279</strain>
    </source>
</reference>
<evidence type="ECO:0000313" key="3">
    <source>
        <dbReference type="EMBL" id="TBW36133.1"/>
    </source>
</evidence>
<dbReference type="PANTHER" id="PTHR30143">
    <property type="entry name" value="ACID HYDRATASE"/>
    <property type="match status" value="1"/>
</dbReference>
<dbReference type="RefSeq" id="WP_131310385.1">
    <property type="nucleotide sequence ID" value="NZ_SJFN01000022.1"/>
</dbReference>
<accession>A0A4Q9VL87</accession>
<dbReference type="SUPFAM" id="SSF56529">
    <property type="entry name" value="FAH"/>
    <property type="match status" value="1"/>
</dbReference>
<protein>
    <submittedName>
        <fullName evidence="3">2-keto-4-pentenoate hydratase</fullName>
    </submittedName>
</protein>
<dbReference type="InterPro" id="IPR050772">
    <property type="entry name" value="Hydratase-Decarb/MhpD_sf"/>
</dbReference>
<evidence type="ECO:0000313" key="4">
    <source>
        <dbReference type="Proteomes" id="UP000292781"/>
    </source>
</evidence>
<dbReference type="GO" id="GO:0008684">
    <property type="term" value="F:2-oxopent-4-enoate hydratase activity"/>
    <property type="evidence" value="ECO:0007669"/>
    <property type="project" value="TreeGrafter"/>
</dbReference>
<dbReference type="PANTHER" id="PTHR30143:SF0">
    <property type="entry name" value="2-KETO-4-PENTENOATE HYDRATASE"/>
    <property type="match status" value="1"/>
</dbReference>
<feature type="domain" description="Fumarylacetoacetase-like C-terminal" evidence="2">
    <location>
        <begin position="97"/>
        <end position="259"/>
    </location>
</feature>
<dbReference type="Gene3D" id="3.90.850.10">
    <property type="entry name" value="Fumarylacetoacetase-like, C-terminal domain"/>
    <property type="match status" value="1"/>
</dbReference>
<proteinExistence type="predicted"/>